<feature type="binding site" evidence="12">
    <location>
        <position position="570"/>
    </location>
    <ligand>
        <name>Zn(2+)</name>
        <dbReference type="ChEBI" id="CHEBI:29105"/>
    </ligand>
</feature>
<evidence type="ECO:0000256" key="6">
    <source>
        <dbReference type="ARBA" id="ARBA00022741"/>
    </source>
</evidence>
<dbReference type="FunFam" id="2.40.30.130:FF:000001">
    <property type="entry name" value="Alanine--tRNA ligase"/>
    <property type="match status" value="1"/>
</dbReference>
<dbReference type="InterPro" id="IPR045864">
    <property type="entry name" value="aa-tRNA-synth_II/BPL/LPL"/>
</dbReference>
<dbReference type="FunFam" id="3.30.930.10:FF:000004">
    <property type="entry name" value="Alanine--tRNA ligase"/>
    <property type="match status" value="1"/>
</dbReference>
<keyword evidence="6 12" id="KW-0547">Nucleotide-binding</keyword>
<dbReference type="InterPro" id="IPR002318">
    <property type="entry name" value="Ala-tRNA-lgiase_IIc"/>
</dbReference>
<dbReference type="InterPro" id="IPR018162">
    <property type="entry name" value="Ala-tRNA-ligase_IIc_anticod-bd"/>
</dbReference>
<evidence type="ECO:0000256" key="3">
    <source>
        <dbReference type="ARBA" id="ARBA00022555"/>
    </source>
</evidence>
<accession>A0A1F7RCF2</accession>
<comment type="catalytic activity">
    <reaction evidence="12">
        <text>tRNA(Ala) + L-alanine + ATP = L-alanyl-tRNA(Ala) + AMP + diphosphate</text>
        <dbReference type="Rhea" id="RHEA:12540"/>
        <dbReference type="Rhea" id="RHEA-COMP:9657"/>
        <dbReference type="Rhea" id="RHEA-COMP:9923"/>
        <dbReference type="ChEBI" id="CHEBI:30616"/>
        <dbReference type="ChEBI" id="CHEBI:33019"/>
        <dbReference type="ChEBI" id="CHEBI:57972"/>
        <dbReference type="ChEBI" id="CHEBI:78442"/>
        <dbReference type="ChEBI" id="CHEBI:78497"/>
        <dbReference type="ChEBI" id="CHEBI:456215"/>
        <dbReference type="EC" id="6.1.1.7"/>
    </reaction>
</comment>
<comment type="domain">
    <text evidence="12">Consists of three domains; the N-terminal catalytic domain, the editing domain and the C-terminal C-Ala domain. The editing domain removes incorrectly charged amino acids, while the C-Ala domain, along with tRNA(Ala), serves as a bridge to cooperatively bring together the editing and aminoacylation centers thus stimulating deacylation of misacylated tRNAs.</text>
</comment>
<organism evidence="14 15">
    <name type="scientific">Candidatus Schekmanbacteria bacterium GWA2_38_11</name>
    <dbReference type="NCBI Taxonomy" id="1817876"/>
    <lineage>
        <taxon>Bacteria</taxon>
        <taxon>Candidatus Schekmaniibacteriota</taxon>
    </lineage>
</organism>
<dbReference type="GO" id="GO:0005524">
    <property type="term" value="F:ATP binding"/>
    <property type="evidence" value="ECO:0007669"/>
    <property type="project" value="UniProtKB-UniRule"/>
</dbReference>
<evidence type="ECO:0000259" key="13">
    <source>
        <dbReference type="PROSITE" id="PS50860"/>
    </source>
</evidence>
<feature type="binding site" evidence="12">
    <location>
        <position position="672"/>
    </location>
    <ligand>
        <name>Zn(2+)</name>
        <dbReference type="ChEBI" id="CHEBI:29105"/>
    </ligand>
</feature>
<dbReference type="Gene3D" id="3.10.310.40">
    <property type="match status" value="1"/>
</dbReference>
<sequence length="883" mass="99033">MFLSGHELRTLFLDFFRKRDHKIIPSSPLLPQNDPTLLFTNAGMVQFKNIFLGEETKPYKRVATAQKCVRAGGKHNDLEIVGKTLRHHTFFEMLGNFSFGDYFKEAVIEFGWEFLTETVKIPKELFWVSVFEKDDEAYEIWRTKIGVPRERIVRLGQKDNFWQMGETGPCGPCSEIIIDQGENFGCKKPECRVGCECDRYLELWNLVFMQFNRDEKGNLSPLPKPSIDTGLGLERISAIVQGVRSNFEIDLIRPLIDSISEISKKEYGSNQVDDISIRVIADHIRAISFLIGDGILPSNEGRGYVLRRILRRALRHGKILGIEGLFLNKLVIVLIEIMKEPYPELLDAKELIIKLVLSEEERFANTLEQGIKILNELMLNLDEKNILSIPGREVFKLYDTYGFPVDLANEIASDKGFALDMEGFSSAMDEQKRLAKQSWSGSGEERTKPVYRKVASEISPVQFVGYDVPVSNSKILKILKGNNPTDVLIKGEEGEIILDKTSFYGESGGQVGDTGKIISRGSVFEVEDTQKPLPELIVHKGKLITGTIRTGDDVEAKINTYNRKQTQANHTATHLLQAALKEALGDHVKQCGSLVEPKRLRFDFTHFSQIGKNDIQRVEKNVNEKIQEDYKVEIIHMPFKEAINSGATALFNEKYGDEVRVIEISDFSKELCGGTHVKSTGEIGILKILQERSIAAGIRRIEAITGVAALEYIQKKEEEIEKIASTLKTRSEDIIPKIKKLSETIKEYERQISKLKSAGGKGSIEEILSSKVKDLNGIKVIASIVETESVGELRDLGDRLKDRLRSGVIVLGAEIKGKASIIVCVSKDLTDKFHAGNIVKKISKFVGGEGGGRKDFAQAGGKDGEKLEEAINQTHAILREEVF</sequence>
<dbReference type="GO" id="GO:0006419">
    <property type="term" value="P:alanyl-tRNA aminoacylation"/>
    <property type="evidence" value="ECO:0007669"/>
    <property type="project" value="UniProtKB-UniRule"/>
</dbReference>
<evidence type="ECO:0000256" key="9">
    <source>
        <dbReference type="ARBA" id="ARBA00022884"/>
    </source>
</evidence>
<evidence type="ECO:0000256" key="2">
    <source>
        <dbReference type="ARBA" id="ARBA00008226"/>
    </source>
</evidence>
<dbReference type="Gene3D" id="2.40.30.130">
    <property type="match status" value="1"/>
</dbReference>
<dbReference type="FunFam" id="3.30.54.20:FF:000001">
    <property type="entry name" value="Alanine--tRNA ligase"/>
    <property type="match status" value="1"/>
</dbReference>
<dbReference type="FunFam" id="3.10.310.40:FF:000001">
    <property type="entry name" value="Alanine--tRNA ligase"/>
    <property type="match status" value="1"/>
</dbReference>
<dbReference type="HAMAP" id="MF_00036_B">
    <property type="entry name" value="Ala_tRNA_synth_B"/>
    <property type="match status" value="1"/>
</dbReference>
<dbReference type="EMBL" id="MGDB01000125">
    <property type="protein sequence ID" value="OGL39212.1"/>
    <property type="molecule type" value="Genomic_DNA"/>
</dbReference>
<dbReference type="GO" id="GO:0008270">
    <property type="term" value="F:zinc ion binding"/>
    <property type="evidence" value="ECO:0007669"/>
    <property type="project" value="UniProtKB-UniRule"/>
</dbReference>
<dbReference type="PANTHER" id="PTHR11777">
    <property type="entry name" value="ALANYL-TRNA SYNTHETASE"/>
    <property type="match status" value="1"/>
</dbReference>
<dbReference type="InterPro" id="IPR018163">
    <property type="entry name" value="Thr/Ala-tRNA-synth_IIc_edit"/>
</dbReference>
<protein>
    <recommendedName>
        <fullName evidence="12">Alanine--tRNA ligase</fullName>
        <ecNumber evidence="12">6.1.1.7</ecNumber>
    </recommendedName>
    <alternativeName>
        <fullName evidence="12">Alanyl-tRNA synthetase</fullName>
        <shortName evidence="12">AlaRS</shortName>
    </alternativeName>
</protein>
<dbReference type="InterPro" id="IPR023033">
    <property type="entry name" value="Ala_tRNA_ligase_euk/bac"/>
</dbReference>
<dbReference type="FunFam" id="3.30.980.10:FF:000004">
    <property type="entry name" value="Alanine--tRNA ligase, cytoplasmic"/>
    <property type="match status" value="1"/>
</dbReference>
<evidence type="ECO:0000256" key="4">
    <source>
        <dbReference type="ARBA" id="ARBA00022598"/>
    </source>
</evidence>
<dbReference type="Proteomes" id="UP000178526">
    <property type="component" value="Unassembled WGS sequence"/>
</dbReference>
<dbReference type="SUPFAM" id="SSF55186">
    <property type="entry name" value="ThrRS/AlaRS common domain"/>
    <property type="match status" value="1"/>
</dbReference>
<keyword evidence="11 12" id="KW-0030">Aminoacyl-tRNA synthetase</keyword>
<dbReference type="GO" id="GO:0000049">
    <property type="term" value="F:tRNA binding"/>
    <property type="evidence" value="ECO:0007669"/>
    <property type="project" value="UniProtKB-KW"/>
</dbReference>
<evidence type="ECO:0000256" key="5">
    <source>
        <dbReference type="ARBA" id="ARBA00022723"/>
    </source>
</evidence>
<dbReference type="InterPro" id="IPR018165">
    <property type="entry name" value="Ala-tRNA-synth_IIc_core"/>
</dbReference>
<evidence type="ECO:0000256" key="11">
    <source>
        <dbReference type="ARBA" id="ARBA00023146"/>
    </source>
</evidence>
<keyword evidence="10 12" id="KW-0648">Protein biosynthesis</keyword>
<comment type="similarity">
    <text evidence="2 12">Belongs to the class-II aminoacyl-tRNA synthetase family.</text>
</comment>
<evidence type="ECO:0000256" key="12">
    <source>
        <dbReference type="HAMAP-Rule" id="MF_00036"/>
    </source>
</evidence>
<dbReference type="AlphaFoldDB" id="A0A1F7RCF2"/>
<evidence type="ECO:0000256" key="10">
    <source>
        <dbReference type="ARBA" id="ARBA00022917"/>
    </source>
</evidence>
<keyword evidence="12" id="KW-0963">Cytoplasm</keyword>
<comment type="function">
    <text evidence="12">Catalyzes the attachment of alanine to tRNA(Ala) in a two-step reaction: alanine is first activated by ATP to form Ala-AMP and then transferred to the acceptor end of tRNA(Ala). Also edits incorrectly charged Ser-tRNA(Ala) and Gly-tRNA(Ala) via its editing domain.</text>
</comment>
<feature type="binding site" evidence="12">
    <location>
        <position position="574"/>
    </location>
    <ligand>
        <name>Zn(2+)</name>
        <dbReference type="ChEBI" id="CHEBI:29105"/>
    </ligand>
</feature>
<dbReference type="GO" id="GO:0002161">
    <property type="term" value="F:aminoacyl-tRNA deacylase activity"/>
    <property type="evidence" value="ECO:0007669"/>
    <property type="project" value="TreeGrafter"/>
</dbReference>
<reference evidence="14 15" key="1">
    <citation type="journal article" date="2016" name="Nat. Commun.">
        <title>Thousands of microbial genomes shed light on interconnected biogeochemical processes in an aquifer system.</title>
        <authorList>
            <person name="Anantharaman K."/>
            <person name="Brown C.T."/>
            <person name="Hug L.A."/>
            <person name="Sharon I."/>
            <person name="Castelle C.J."/>
            <person name="Probst A.J."/>
            <person name="Thomas B.C."/>
            <person name="Singh A."/>
            <person name="Wilkins M.J."/>
            <person name="Karaoz U."/>
            <person name="Brodie E.L."/>
            <person name="Williams K.H."/>
            <person name="Hubbard S.S."/>
            <person name="Banfield J.F."/>
        </authorList>
    </citation>
    <scope>NUCLEOTIDE SEQUENCE [LARGE SCALE GENOMIC DNA]</scope>
</reference>
<dbReference type="GO" id="GO:0005829">
    <property type="term" value="C:cytosol"/>
    <property type="evidence" value="ECO:0007669"/>
    <property type="project" value="TreeGrafter"/>
</dbReference>
<evidence type="ECO:0000256" key="1">
    <source>
        <dbReference type="ARBA" id="ARBA00004496"/>
    </source>
</evidence>
<name>A0A1F7RCF2_9BACT</name>
<proteinExistence type="inferred from homology"/>
<dbReference type="Gene3D" id="6.10.250.550">
    <property type="match status" value="1"/>
</dbReference>
<evidence type="ECO:0000313" key="14">
    <source>
        <dbReference type="EMBL" id="OGL39212.1"/>
    </source>
</evidence>
<dbReference type="Pfam" id="PF02272">
    <property type="entry name" value="DHHA1"/>
    <property type="match status" value="1"/>
</dbReference>
<dbReference type="InterPro" id="IPR009000">
    <property type="entry name" value="Transl_B-barrel_sf"/>
</dbReference>
<evidence type="ECO:0000256" key="7">
    <source>
        <dbReference type="ARBA" id="ARBA00022833"/>
    </source>
</evidence>
<feature type="domain" description="Alanyl-transfer RNA synthetases family profile" evidence="13">
    <location>
        <begin position="3"/>
        <end position="715"/>
    </location>
</feature>
<evidence type="ECO:0000256" key="8">
    <source>
        <dbReference type="ARBA" id="ARBA00022840"/>
    </source>
</evidence>
<dbReference type="Gene3D" id="3.30.54.20">
    <property type="match status" value="1"/>
</dbReference>
<dbReference type="InterPro" id="IPR018164">
    <property type="entry name" value="Ala-tRNA-synth_IIc_N"/>
</dbReference>
<dbReference type="EC" id="6.1.1.7" evidence="12"/>
<keyword evidence="7 12" id="KW-0862">Zinc</keyword>
<dbReference type="Gene3D" id="3.30.980.10">
    <property type="entry name" value="Threonyl-trna Synthetase, Chain A, domain 2"/>
    <property type="match status" value="1"/>
</dbReference>
<keyword evidence="8 12" id="KW-0067">ATP-binding</keyword>
<feature type="binding site" evidence="12">
    <location>
        <position position="676"/>
    </location>
    <ligand>
        <name>Zn(2+)</name>
        <dbReference type="ChEBI" id="CHEBI:29105"/>
    </ligand>
</feature>
<keyword evidence="9 12" id="KW-0694">RNA-binding</keyword>
<dbReference type="SUPFAM" id="SSF50447">
    <property type="entry name" value="Translation proteins"/>
    <property type="match status" value="1"/>
</dbReference>
<gene>
    <name evidence="12" type="primary">alaS</name>
    <name evidence="14" type="ORF">A2042_04285</name>
</gene>
<keyword evidence="4 12" id="KW-0436">Ligase</keyword>
<dbReference type="GO" id="GO:0004813">
    <property type="term" value="F:alanine-tRNA ligase activity"/>
    <property type="evidence" value="ECO:0007669"/>
    <property type="project" value="UniProtKB-UniRule"/>
</dbReference>
<dbReference type="PANTHER" id="PTHR11777:SF9">
    <property type="entry name" value="ALANINE--TRNA LIGASE, CYTOPLASMIC"/>
    <property type="match status" value="1"/>
</dbReference>
<dbReference type="SUPFAM" id="SSF101353">
    <property type="entry name" value="Putative anticodon-binding domain of alanyl-tRNA synthetase (AlaRS)"/>
    <property type="match status" value="1"/>
</dbReference>
<dbReference type="PROSITE" id="PS50860">
    <property type="entry name" value="AA_TRNA_LIGASE_II_ALA"/>
    <property type="match status" value="1"/>
</dbReference>
<dbReference type="InterPro" id="IPR003156">
    <property type="entry name" value="DHHA1_dom"/>
</dbReference>
<dbReference type="SUPFAM" id="SSF55681">
    <property type="entry name" value="Class II aaRS and biotin synthetases"/>
    <property type="match status" value="1"/>
</dbReference>
<dbReference type="Pfam" id="PF07973">
    <property type="entry name" value="tRNA_SAD"/>
    <property type="match status" value="1"/>
</dbReference>
<dbReference type="Gene3D" id="3.30.930.10">
    <property type="entry name" value="Bira Bifunctional Protein, Domain 2"/>
    <property type="match status" value="1"/>
</dbReference>
<dbReference type="SMART" id="SM00863">
    <property type="entry name" value="tRNA_SAD"/>
    <property type="match status" value="1"/>
</dbReference>
<dbReference type="InterPro" id="IPR012947">
    <property type="entry name" value="tRNA_SAD"/>
</dbReference>
<comment type="caution">
    <text evidence="14">The sequence shown here is derived from an EMBL/GenBank/DDBJ whole genome shotgun (WGS) entry which is preliminary data.</text>
</comment>
<dbReference type="CDD" id="cd00673">
    <property type="entry name" value="AlaRS_core"/>
    <property type="match status" value="1"/>
</dbReference>
<dbReference type="PRINTS" id="PR00980">
    <property type="entry name" value="TRNASYNTHALA"/>
</dbReference>
<comment type="cofactor">
    <cofactor evidence="12">
        <name>Zn(2+)</name>
        <dbReference type="ChEBI" id="CHEBI:29105"/>
    </cofactor>
    <text evidence="12">Binds 1 zinc ion per subunit.</text>
</comment>
<dbReference type="Pfam" id="PF01411">
    <property type="entry name" value="tRNA-synt_2c"/>
    <property type="match status" value="1"/>
</dbReference>
<comment type="subcellular location">
    <subcellularLocation>
        <location evidence="1 12">Cytoplasm</location>
    </subcellularLocation>
</comment>
<dbReference type="NCBIfam" id="TIGR00344">
    <property type="entry name" value="alaS"/>
    <property type="match status" value="1"/>
</dbReference>
<keyword evidence="5 12" id="KW-0479">Metal-binding</keyword>
<keyword evidence="3 12" id="KW-0820">tRNA-binding</keyword>
<evidence type="ECO:0000313" key="15">
    <source>
        <dbReference type="Proteomes" id="UP000178526"/>
    </source>
</evidence>
<dbReference type="InterPro" id="IPR050058">
    <property type="entry name" value="Ala-tRNA_ligase"/>
</dbReference>